<keyword evidence="4" id="KW-1185">Reference proteome</keyword>
<evidence type="ECO:0000313" key="4">
    <source>
        <dbReference type="Proteomes" id="UP000001449"/>
    </source>
</evidence>
<dbReference type="Proteomes" id="UP000001449">
    <property type="component" value="Chromosome 1"/>
</dbReference>
<proteinExistence type="predicted"/>
<dbReference type="GeneID" id="7452565"/>
<feature type="compositionally biased region" description="Acidic residues" evidence="1">
    <location>
        <begin position="115"/>
        <end position="135"/>
    </location>
</feature>
<keyword evidence="2" id="KW-1133">Transmembrane helix</keyword>
<feature type="region of interest" description="Disordered" evidence="1">
    <location>
        <begin position="175"/>
        <end position="214"/>
    </location>
</feature>
<dbReference type="HOGENOM" id="CLU_995658_0_0_1"/>
<dbReference type="KEGG" id="tps:THAPSDRAFT_1967"/>
<feature type="compositionally biased region" description="Polar residues" evidence="1">
    <location>
        <begin position="98"/>
        <end position="113"/>
    </location>
</feature>
<feature type="transmembrane region" description="Helical" evidence="2">
    <location>
        <begin position="54"/>
        <end position="73"/>
    </location>
</feature>
<feature type="region of interest" description="Disordered" evidence="1">
    <location>
        <begin position="98"/>
        <end position="141"/>
    </location>
</feature>
<feature type="compositionally biased region" description="Acidic residues" evidence="1">
    <location>
        <begin position="183"/>
        <end position="196"/>
    </location>
</feature>
<sequence>MPSLVQAIKTLISKRDAVIVEQPSFSWQVVKSIKQNCIPSQLVQLMQDKSHAEIIFIASILAAVLLFVVVLPMHEAFLSDARDLNELRNKAFLRSNSGSVRTAHSSSSSQGSMETIEESEEEYITDHDDEEEENDNGVFTEHSFVRDMETVQDILNKEPSAQDNALNKSVAMTTEVNDHEVGNDDDSDATPDDETNDVMLETPTSSPPATPDRIKPIAVLPIPILASELAKMSPYDSIRRPRGITRTLSSKLGSKRLFGRKYSSSSSAAAIITFPSEGSC</sequence>
<dbReference type="InParanoid" id="B8BSF5"/>
<evidence type="ECO:0000256" key="2">
    <source>
        <dbReference type="SAM" id="Phobius"/>
    </source>
</evidence>
<accession>B8BSF5</accession>
<keyword evidence="2" id="KW-0472">Membrane</keyword>
<dbReference type="AlphaFoldDB" id="B8BSF5"/>
<reference evidence="3 4" key="2">
    <citation type="journal article" date="2008" name="Nature">
        <title>The Phaeodactylum genome reveals the evolutionary history of diatom genomes.</title>
        <authorList>
            <person name="Bowler C."/>
            <person name="Allen A.E."/>
            <person name="Badger J.H."/>
            <person name="Grimwood J."/>
            <person name="Jabbari K."/>
            <person name="Kuo A."/>
            <person name="Maheswari U."/>
            <person name="Martens C."/>
            <person name="Maumus F."/>
            <person name="Otillar R.P."/>
            <person name="Rayko E."/>
            <person name="Salamov A."/>
            <person name="Vandepoele K."/>
            <person name="Beszteri B."/>
            <person name="Gruber A."/>
            <person name="Heijde M."/>
            <person name="Katinka M."/>
            <person name="Mock T."/>
            <person name="Valentin K."/>
            <person name="Verret F."/>
            <person name="Berges J.A."/>
            <person name="Brownlee C."/>
            <person name="Cadoret J.P."/>
            <person name="Chiovitti A."/>
            <person name="Choi C.J."/>
            <person name="Coesel S."/>
            <person name="De Martino A."/>
            <person name="Detter J.C."/>
            <person name="Durkin C."/>
            <person name="Falciatore A."/>
            <person name="Fournet J."/>
            <person name="Haruta M."/>
            <person name="Huysman M.J."/>
            <person name="Jenkins B.D."/>
            <person name="Jiroutova K."/>
            <person name="Jorgensen R.E."/>
            <person name="Joubert Y."/>
            <person name="Kaplan A."/>
            <person name="Kroger N."/>
            <person name="Kroth P.G."/>
            <person name="La Roche J."/>
            <person name="Lindquist E."/>
            <person name="Lommer M."/>
            <person name="Martin-Jezequel V."/>
            <person name="Lopez P.J."/>
            <person name="Lucas S."/>
            <person name="Mangogna M."/>
            <person name="McGinnis K."/>
            <person name="Medlin L.K."/>
            <person name="Montsant A."/>
            <person name="Oudot-Le Secq M.P."/>
            <person name="Napoli C."/>
            <person name="Obornik M."/>
            <person name="Parker M.S."/>
            <person name="Petit J.L."/>
            <person name="Porcel B.M."/>
            <person name="Poulsen N."/>
            <person name="Robison M."/>
            <person name="Rychlewski L."/>
            <person name="Rynearson T.A."/>
            <person name="Schmutz J."/>
            <person name="Shapiro H."/>
            <person name="Siaut M."/>
            <person name="Stanley M."/>
            <person name="Sussman M.R."/>
            <person name="Taylor A.R."/>
            <person name="Vardi A."/>
            <person name="von Dassow P."/>
            <person name="Vyverman W."/>
            <person name="Willis A."/>
            <person name="Wyrwicz L.S."/>
            <person name="Rokhsar D.S."/>
            <person name="Weissenbach J."/>
            <person name="Armbrust E.V."/>
            <person name="Green B.R."/>
            <person name="Van de Peer Y."/>
            <person name="Grigoriev I.V."/>
        </authorList>
    </citation>
    <scope>NUCLEOTIDE SEQUENCE [LARGE SCALE GENOMIC DNA]</scope>
    <source>
        <strain evidence="3 4">CCMP1335</strain>
    </source>
</reference>
<reference evidence="3 4" key="1">
    <citation type="journal article" date="2004" name="Science">
        <title>The genome of the diatom Thalassiosira pseudonana: ecology, evolution, and metabolism.</title>
        <authorList>
            <person name="Armbrust E.V."/>
            <person name="Berges J.A."/>
            <person name="Bowler C."/>
            <person name="Green B.R."/>
            <person name="Martinez D."/>
            <person name="Putnam N.H."/>
            <person name="Zhou S."/>
            <person name="Allen A.E."/>
            <person name="Apt K.E."/>
            <person name="Bechner M."/>
            <person name="Brzezinski M.A."/>
            <person name="Chaal B.K."/>
            <person name="Chiovitti A."/>
            <person name="Davis A.K."/>
            <person name="Demarest M.S."/>
            <person name="Detter J.C."/>
            <person name="Glavina T."/>
            <person name="Goodstein D."/>
            <person name="Hadi M.Z."/>
            <person name="Hellsten U."/>
            <person name="Hildebrand M."/>
            <person name="Jenkins B.D."/>
            <person name="Jurka J."/>
            <person name="Kapitonov V.V."/>
            <person name="Kroger N."/>
            <person name="Lau W.W."/>
            <person name="Lane T.W."/>
            <person name="Larimer F.W."/>
            <person name="Lippmeier J.C."/>
            <person name="Lucas S."/>
            <person name="Medina M."/>
            <person name="Montsant A."/>
            <person name="Obornik M."/>
            <person name="Parker M.S."/>
            <person name="Palenik B."/>
            <person name="Pazour G.J."/>
            <person name="Richardson P.M."/>
            <person name="Rynearson T.A."/>
            <person name="Saito M.A."/>
            <person name="Schwartz D.C."/>
            <person name="Thamatrakoln K."/>
            <person name="Valentin K."/>
            <person name="Vardi A."/>
            <person name="Wilkerson F.P."/>
            <person name="Rokhsar D.S."/>
        </authorList>
    </citation>
    <scope>NUCLEOTIDE SEQUENCE [LARGE SCALE GENOMIC DNA]</scope>
    <source>
        <strain evidence="3 4">CCMP1335</strain>
    </source>
</reference>
<protein>
    <submittedName>
        <fullName evidence="3">Uncharacterized protein</fullName>
    </submittedName>
</protein>
<evidence type="ECO:0000313" key="3">
    <source>
        <dbReference type="EMBL" id="EED96711.1"/>
    </source>
</evidence>
<organism evidence="3 4">
    <name type="scientific">Thalassiosira pseudonana</name>
    <name type="common">Marine diatom</name>
    <name type="synonym">Cyclotella nana</name>
    <dbReference type="NCBI Taxonomy" id="35128"/>
    <lineage>
        <taxon>Eukaryota</taxon>
        <taxon>Sar</taxon>
        <taxon>Stramenopiles</taxon>
        <taxon>Ochrophyta</taxon>
        <taxon>Bacillariophyta</taxon>
        <taxon>Coscinodiscophyceae</taxon>
        <taxon>Thalassiosirophycidae</taxon>
        <taxon>Thalassiosirales</taxon>
        <taxon>Thalassiosiraceae</taxon>
        <taxon>Thalassiosira</taxon>
    </lineage>
</organism>
<keyword evidence="2" id="KW-0812">Transmembrane</keyword>
<evidence type="ECO:0000256" key="1">
    <source>
        <dbReference type="SAM" id="MobiDB-lite"/>
    </source>
</evidence>
<dbReference type="EMBL" id="CM000638">
    <property type="protein sequence ID" value="EED96711.1"/>
    <property type="molecule type" value="Genomic_DNA"/>
</dbReference>
<name>B8BSF5_THAPS</name>
<dbReference type="RefSeq" id="XP_002287070.1">
    <property type="nucleotide sequence ID" value="XM_002287034.1"/>
</dbReference>
<dbReference type="PaxDb" id="35128-Thaps1967"/>
<gene>
    <name evidence="3" type="ORF">THAPSDRAFT_1967</name>
</gene>